<protein>
    <submittedName>
        <fullName evidence="2">Uncharacterized protein</fullName>
    </submittedName>
</protein>
<accession>A0AAV7VDE2</accession>
<proteinExistence type="predicted"/>
<evidence type="ECO:0000313" key="3">
    <source>
        <dbReference type="Proteomes" id="UP001066276"/>
    </source>
</evidence>
<keyword evidence="3" id="KW-1185">Reference proteome</keyword>
<feature type="region of interest" description="Disordered" evidence="1">
    <location>
        <begin position="31"/>
        <end position="73"/>
    </location>
</feature>
<feature type="compositionally biased region" description="Low complexity" evidence="1">
    <location>
        <begin position="44"/>
        <end position="59"/>
    </location>
</feature>
<sequence>MVPVPYQIAEDAQQLAGTTQEYWDRSKEIALEPAAEPEAECDECLQLQQRPQQQRQPQPVRAASPGENQDLDLAHPHCSHKLQQGRRATAWSGAGAQECGTDTISSSLDASVVGELLDLADTSDTTRRESNNFLNNLGSPPGTNVHPAGHDCGPEGTGTASSASICDHWAKAQENLVENNKWQIVAEIHQVEDLPKENTYVTRGNSQSCSTPQQGTKEGPAASYFTPELSRTQRGNARKQEQDEGEARSVYGEENQLNNEKGAKGRPDHIINTINASLLAVVEALIWQSHKMEIHLELTHMLAQSVLALDNKLNLLSGKLDKLGNTRQVDKMSKGTHSD</sequence>
<evidence type="ECO:0000256" key="1">
    <source>
        <dbReference type="SAM" id="MobiDB-lite"/>
    </source>
</evidence>
<feature type="compositionally biased region" description="Basic and acidic residues" evidence="1">
    <location>
        <begin position="238"/>
        <end position="247"/>
    </location>
</feature>
<dbReference type="EMBL" id="JANPWB010000003">
    <property type="protein sequence ID" value="KAJ1198921.1"/>
    <property type="molecule type" value="Genomic_DNA"/>
</dbReference>
<gene>
    <name evidence="2" type="ORF">NDU88_002759</name>
</gene>
<name>A0AAV7VDE2_PLEWA</name>
<organism evidence="2 3">
    <name type="scientific">Pleurodeles waltl</name>
    <name type="common">Iberian ribbed newt</name>
    <dbReference type="NCBI Taxonomy" id="8319"/>
    <lineage>
        <taxon>Eukaryota</taxon>
        <taxon>Metazoa</taxon>
        <taxon>Chordata</taxon>
        <taxon>Craniata</taxon>
        <taxon>Vertebrata</taxon>
        <taxon>Euteleostomi</taxon>
        <taxon>Amphibia</taxon>
        <taxon>Batrachia</taxon>
        <taxon>Caudata</taxon>
        <taxon>Salamandroidea</taxon>
        <taxon>Salamandridae</taxon>
        <taxon>Pleurodelinae</taxon>
        <taxon>Pleurodeles</taxon>
    </lineage>
</organism>
<reference evidence="2" key="1">
    <citation type="journal article" date="2022" name="bioRxiv">
        <title>Sequencing and chromosome-scale assembly of the giantPleurodeles waltlgenome.</title>
        <authorList>
            <person name="Brown T."/>
            <person name="Elewa A."/>
            <person name="Iarovenko S."/>
            <person name="Subramanian E."/>
            <person name="Araus A.J."/>
            <person name="Petzold A."/>
            <person name="Susuki M."/>
            <person name="Suzuki K.-i.T."/>
            <person name="Hayashi T."/>
            <person name="Toyoda A."/>
            <person name="Oliveira C."/>
            <person name="Osipova E."/>
            <person name="Leigh N.D."/>
            <person name="Simon A."/>
            <person name="Yun M.H."/>
        </authorList>
    </citation>
    <scope>NUCLEOTIDE SEQUENCE</scope>
    <source>
        <strain evidence="2">20211129_DDA</strain>
        <tissue evidence="2">Liver</tissue>
    </source>
</reference>
<evidence type="ECO:0000313" key="2">
    <source>
        <dbReference type="EMBL" id="KAJ1198921.1"/>
    </source>
</evidence>
<comment type="caution">
    <text evidence="2">The sequence shown here is derived from an EMBL/GenBank/DDBJ whole genome shotgun (WGS) entry which is preliminary data.</text>
</comment>
<dbReference type="Proteomes" id="UP001066276">
    <property type="component" value="Chromosome 2_1"/>
</dbReference>
<feature type="compositionally biased region" description="Polar residues" evidence="1">
    <location>
        <begin position="201"/>
        <end position="216"/>
    </location>
</feature>
<dbReference type="AlphaFoldDB" id="A0AAV7VDE2"/>
<feature type="region of interest" description="Disordered" evidence="1">
    <location>
        <begin position="201"/>
        <end position="267"/>
    </location>
</feature>